<dbReference type="AlphaFoldDB" id="A0A7I8DKF6"/>
<accession>A0A7I8DKF6</accession>
<reference evidence="4 5" key="1">
    <citation type="submission" date="2020-08" db="EMBL/GenBank/DDBJ databases">
        <title>Draft genome sequencing of an Anaerocolumna strain isolated from anoxic soil subjected to BSD treatment.</title>
        <authorList>
            <person name="Uek A."/>
            <person name="Tonouchi A."/>
        </authorList>
    </citation>
    <scope>NUCLEOTIDE SEQUENCE [LARGE SCALE GENOMIC DNA]</scope>
    <source>
        <strain evidence="4 5">CTTW</strain>
    </source>
</reference>
<evidence type="ECO:0000313" key="4">
    <source>
        <dbReference type="EMBL" id="BCJ98869.1"/>
    </source>
</evidence>
<dbReference type="Gene3D" id="1.10.357.10">
    <property type="entry name" value="Tetracycline Repressor, domain 2"/>
    <property type="match status" value="1"/>
</dbReference>
<feature type="domain" description="HTH tetR-type" evidence="3">
    <location>
        <begin position="9"/>
        <end position="69"/>
    </location>
</feature>
<evidence type="ECO:0000256" key="2">
    <source>
        <dbReference type="PROSITE-ProRule" id="PRU00335"/>
    </source>
</evidence>
<dbReference type="InterPro" id="IPR050624">
    <property type="entry name" value="HTH-type_Tx_Regulator"/>
</dbReference>
<dbReference type="RefSeq" id="WP_185259170.1">
    <property type="nucleotide sequence ID" value="NZ_AP023368.1"/>
</dbReference>
<dbReference type="EMBL" id="AP023368">
    <property type="protein sequence ID" value="BCJ98869.1"/>
    <property type="molecule type" value="Genomic_DNA"/>
</dbReference>
<dbReference type="SUPFAM" id="SSF46689">
    <property type="entry name" value="Homeodomain-like"/>
    <property type="match status" value="1"/>
</dbReference>
<organism evidence="4 5">
    <name type="scientific">Anaerocolumna chitinilytica</name>
    <dbReference type="NCBI Taxonomy" id="1727145"/>
    <lineage>
        <taxon>Bacteria</taxon>
        <taxon>Bacillati</taxon>
        <taxon>Bacillota</taxon>
        <taxon>Clostridia</taxon>
        <taxon>Lachnospirales</taxon>
        <taxon>Lachnospiraceae</taxon>
        <taxon>Anaerocolumna</taxon>
    </lineage>
</organism>
<dbReference type="InterPro" id="IPR001647">
    <property type="entry name" value="HTH_TetR"/>
</dbReference>
<proteinExistence type="predicted"/>
<dbReference type="PANTHER" id="PTHR43479:SF11">
    <property type="entry name" value="ACREF_ENVCD OPERON REPRESSOR-RELATED"/>
    <property type="match status" value="1"/>
</dbReference>
<protein>
    <recommendedName>
        <fullName evidence="3">HTH tetR-type domain-containing protein</fullName>
    </recommendedName>
</protein>
<dbReference type="PRINTS" id="PR00455">
    <property type="entry name" value="HTHTETR"/>
</dbReference>
<dbReference type="KEGG" id="acht:bsdcttw_19100"/>
<keyword evidence="5" id="KW-1185">Reference proteome</keyword>
<dbReference type="Pfam" id="PF00440">
    <property type="entry name" value="TetR_N"/>
    <property type="match status" value="1"/>
</dbReference>
<sequence length="194" mass="22554">MTKRINDTKQREKQIVQAAQKIFLKKGYFRTTIDDIAAEVGVVRGTVLHYYNSKEKLMEAVLNHKDDSFIPYVIKIMENQDISVTERLCKVIELCSEQFSNVKPQLIRYQRDYEKFRFLLDQMRIQTFYQLCEPFQKLLDDGCKEGVFCIHDTKARANSIVFAIFGVTGADISTEALLAELQIIIDKFTQSHIN</sequence>
<name>A0A7I8DKF6_9FIRM</name>
<dbReference type="PROSITE" id="PS50977">
    <property type="entry name" value="HTH_TETR_2"/>
    <property type="match status" value="1"/>
</dbReference>
<evidence type="ECO:0000256" key="1">
    <source>
        <dbReference type="ARBA" id="ARBA00023125"/>
    </source>
</evidence>
<keyword evidence="1 2" id="KW-0238">DNA-binding</keyword>
<dbReference type="PANTHER" id="PTHR43479">
    <property type="entry name" value="ACREF/ENVCD OPERON REPRESSOR-RELATED"/>
    <property type="match status" value="1"/>
</dbReference>
<dbReference type="GO" id="GO:0003677">
    <property type="term" value="F:DNA binding"/>
    <property type="evidence" value="ECO:0007669"/>
    <property type="project" value="UniProtKB-UniRule"/>
</dbReference>
<feature type="DNA-binding region" description="H-T-H motif" evidence="2">
    <location>
        <begin position="32"/>
        <end position="51"/>
    </location>
</feature>
<dbReference type="Proteomes" id="UP000515703">
    <property type="component" value="Chromosome"/>
</dbReference>
<reference evidence="4 5" key="2">
    <citation type="submission" date="2020-08" db="EMBL/GenBank/DDBJ databases">
        <authorList>
            <person name="Ueki A."/>
            <person name="Tonouchi A."/>
        </authorList>
    </citation>
    <scope>NUCLEOTIDE SEQUENCE [LARGE SCALE GENOMIC DNA]</scope>
    <source>
        <strain evidence="4 5">CTTW</strain>
    </source>
</reference>
<evidence type="ECO:0000259" key="3">
    <source>
        <dbReference type="PROSITE" id="PS50977"/>
    </source>
</evidence>
<dbReference type="InterPro" id="IPR009057">
    <property type="entry name" value="Homeodomain-like_sf"/>
</dbReference>
<gene>
    <name evidence="4" type="ORF">bsdcttw_19100</name>
</gene>
<evidence type="ECO:0000313" key="5">
    <source>
        <dbReference type="Proteomes" id="UP000515703"/>
    </source>
</evidence>